<keyword evidence="4 7" id="KW-1133">Transmembrane helix</keyword>
<feature type="transmembrane region" description="Helical" evidence="7">
    <location>
        <begin position="283"/>
        <end position="304"/>
    </location>
</feature>
<feature type="transmembrane region" description="Helical" evidence="7">
    <location>
        <begin position="359"/>
        <end position="378"/>
    </location>
</feature>
<feature type="transmembrane region" description="Helical" evidence="7">
    <location>
        <begin position="131"/>
        <end position="149"/>
    </location>
</feature>
<evidence type="ECO:0000259" key="8">
    <source>
        <dbReference type="PROSITE" id="PS50850"/>
    </source>
</evidence>
<proteinExistence type="predicted"/>
<feature type="transmembrane region" description="Helical" evidence="7">
    <location>
        <begin position="459"/>
        <end position="479"/>
    </location>
</feature>
<keyword evidence="5 7" id="KW-0472">Membrane</keyword>
<dbReference type="InterPro" id="IPR011701">
    <property type="entry name" value="MFS"/>
</dbReference>
<dbReference type="Proteomes" id="UP000235672">
    <property type="component" value="Unassembled WGS sequence"/>
</dbReference>
<dbReference type="Pfam" id="PF07690">
    <property type="entry name" value="MFS_1"/>
    <property type="match status" value="1"/>
</dbReference>
<feature type="transmembrane region" description="Helical" evidence="7">
    <location>
        <begin position="155"/>
        <end position="176"/>
    </location>
</feature>
<evidence type="ECO:0000256" key="3">
    <source>
        <dbReference type="ARBA" id="ARBA00022692"/>
    </source>
</evidence>
<name>A0A2J6PRY1_9HELO</name>
<dbReference type="InterPro" id="IPR001958">
    <property type="entry name" value="Tet-R_TetA/multi-R_MdtG-like"/>
</dbReference>
<feature type="transmembrane region" description="Helical" evidence="7">
    <location>
        <begin position="61"/>
        <end position="82"/>
    </location>
</feature>
<feature type="transmembrane region" description="Helical" evidence="7">
    <location>
        <begin position="188"/>
        <end position="210"/>
    </location>
</feature>
<dbReference type="PANTHER" id="PTHR23504:SF3">
    <property type="entry name" value="MAJOR FACILITATOR SUPERFAMILY (MFS) PROFILE DOMAIN-CONTAINING PROTEIN"/>
    <property type="match status" value="1"/>
</dbReference>
<dbReference type="PROSITE" id="PS50850">
    <property type="entry name" value="MFS"/>
    <property type="match status" value="1"/>
</dbReference>
<dbReference type="CDD" id="cd17330">
    <property type="entry name" value="MFS_SLC46_TetA_like"/>
    <property type="match status" value="1"/>
</dbReference>
<feature type="compositionally biased region" description="Polar residues" evidence="6">
    <location>
        <begin position="1"/>
        <end position="21"/>
    </location>
</feature>
<evidence type="ECO:0000256" key="1">
    <source>
        <dbReference type="ARBA" id="ARBA00004141"/>
    </source>
</evidence>
<reference evidence="9 10" key="1">
    <citation type="submission" date="2016-05" db="EMBL/GenBank/DDBJ databases">
        <title>A degradative enzymes factory behind the ericoid mycorrhizal symbiosis.</title>
        <authorList>
            <consortium name="DOE Joint Genome Institute"/>
            <person name="Martino E."/>
            <person name="Morin E."/>
            <person name="Grelet G."/>
            <person name="Kuo A."/>
            <person name="Kohler A."/>
            <person name="Daghino S."/>
            <person name="Barry K."/>
            <person name="Choi C."/>
            <person name="Cichocki N."/>
            <person name="Clum A."/>
            <person name="Copeland A."/>
            <person name="Hainaut M."/>
            <person name="Haridas S."/>
            <person name="Labutti K."/>
            <person name="Lindquist E."/>
            <person name="Lipzen A."/>
            <person name="Khouja H.-R."/>
            <person name="Murat C."/>
            <person name="Ohm R."/>
            <person name="Olson A."/>
            <person name="Spatafora J."/>
            <person name="Veneault-Fourrey C."/>
            <person name="Henrissat B."/>
            <person name="Grigoriev I."/>
            <person name="Martin F."/>
            <person name="Perotto S."/>
        </authorList>
    </citation>
    <scope>NUCLEOTIDE SEQUENCE [LARGE SCALE GENOMIC DNA]</scope>
    <source>
        <strain evidence="9 10">UAMH 7357</strain>
    </source>
</reference>
<accession>A0A2J6PRY1</accession>
<dbReference type="SUPFAM" id="SSF103473">
    <property type="entry name" value="MFS general substrate transporter"/>
    <property type="match status" value="1"/>
</dbReference>
<sequence>MRQSTPDNDTKPSISESTPLLGSSADEPIAPVNDTEILNHEHHQNGTSSGQLEKPLPKLQIFILCYARMIEPIAFFGIFPFISEMIYKTGNIPKADVGFYAGLIESMFSFTQMLLMLQWGWASDRIGRKPVLVFSLAGVAIATAIFGLSKTLWQMVLFRCCAGVFAGTIVTVRAMITENSTPSTQARAFSVFAFSGNVGIFLGPLIGGALSDPADQIGGIFKRIGFFSDYPYALPTFVTGTFGASAAVLCGLFLKETLKRKAKGDQSPAEAPMSTMELIKAPGVAMVLFLYAHVMLLGLAYTAVSPVFWFSDVALGGYGFSPRQISFFLMGIGISQAIWLLFAFPILQHRYGTGGVLRGCLYMWPIFFISAPVCNVFLKNGWTTLFWITAPLLQIAGSGVAMAFTGVQLALNDISPSPSSLGTLNGLALTLTSGIRTVGPAIFTSLFATGARTQFLNGYLVWVVLVAIAVAGSFAVRYLPEKAEGRLKNDNEGEDEGLVRRDFFSNLLAFSGVGLHKDRYKSSECLR</sequence>
<dbReference type="PANTHER" id="PTHR23504">
    <property type="entry name" value="MAJOR FACILITATOR SUPERFAMILY DOMAIN-CONTAINING PROTEIN 10"/>
    <property type="match status" value="1"/>
</dbReference>
<feature type="transmembrane region" description="Helical" evidence="7">
    <location>
        <begin position="97"/>
        <end position="119"/>
    </location>
</feature>
<keyword evidence="10" id="KW-1185">Reference proteome</keyword>
<dbReference type="OrthoDB" id="419616at2759"/>
<keyword evidence="3 7" id="KW-0812">Transmembrane</keyword>
<feature type="domain" description="Major facilitator superfamily (MFS) profile" evidence="8">
    <location>
        <begin position="60"/>
        <end position="484"/>
    </location>
</feature>
<dbReference type="AlphaFoldDB" id="A0A2J6PRY1"/>
<comment type="subcellular location">
    <subcellularLocation>
        <location evidence="1">Membrane</location>
        <topology evidence="1">Multi-pass membrane protein</topology>
    </subcellularLocation>
</comment>
<feature type="transmembrane region" description="Helical" evidence="7">
    <location>
        <begin position="324"/>
        <end position="347"/>
    </location>
</feature>
<evidence type="ECO:0000313" key="10">
    <source>
        <dbReference type="Proteomes" id="UP000235672"/>
    </source>
</evidence>
<evidence type="ECO:0000256" key="6">
    <source>
        <dbReference type="SAM" id="MobiDB-lite"/>
    </source>
</evidence>
<dbReference type="InterPro" id="IPR020846">
    <property type="entry name" value="MFS_dom"/>
</dbReference>
<evidence type="ECO:0000256" key="5">
    <source>
        <dbReference type="ARBA" id="ARBA00023136"/>
    </source>
</evidence>
<dbReference type="EMBL" id="KZ613503">
    <property type="protein sequence ID" value="PMD16785.1"/>
    <property type="molecule type" value="Genomic_DNA"/>
</dbReference>
<feature type="region of interest" description="Disordered" evidence="6">
    <location>
        <begin position="1"/>
        <end position="26"/>
    </location>
</feature>
<dbReference type="InterPro" id="IPR036259">
    <property type="entry name" value="MFS_trans_sf"/>
</dbReference>
<evidence type="ECO:0000313" key="9">
    <source>
        <dbReference type="EMBL" id="PMD16785.1"/>
    </source>
</evidence>
<evidence type="ECO:0000256" key="2">
    <source>
        <dbReference type="ARBA" id="ARBA00022448"/>
    </source>
</evidence>
<feature type="transmembrane region" description="Helical" evidence="7">
    <location>
        <begin position="384"/>
        <end position="411"/>
    </location>
</feature>
<feature type="transmembrane region" description="Helical" evidence="7">
    <location>
        <begin position="230"/>
        <end position="254"/>
    </location>
</feature>
<dbReference type="GO" id="GO:0022857">
    <property type="term" value="F:transmembrane transporter activity"/>
    <property type="evidence" value="ECO:0007669"/>
    <property type="project" value="InterPro"/>
</dbReference>
<evidence type="ECO:0000256" key="4">
    <source>
        <dbReference type="ARBA" id="ARBA00022989"/>
    </source>
</evidence>
<feature type="transmembrane region" description="Helical" evidence="7">
    <location>
        <begin position="423"/>
        <end position="447"/>
    </location>
</feature>
<keyword evidence="2" id="KW-0813">Transport</keyword>
<protein>
    <submittedName>
        <fullName evidence="9">MFS general substrate transporter</fullName>
    </submittedName>
</protein>
<dbReference type="PRINTS" id="PR01035">
    <property type="entry name" value="TCRTETA"/>
</dbReference>
<evidence type="ECO:0000256" key="7">
    <source>
        <dbReference type="SAM" id="Phobius"/>
    </source>
</evidence>
<dbReference type="Gene3D" id="1.20.1250.20">
    <property type="entry name" value="MFS general substrate transporter like domains"/>
    <property type="match status" value="1"/>
</dbReference>
<dbReference type="GO" id="GO:0016020">
    <property type="term" value="C:membrane"/>
    <property type="evidence" value="ECO:0007669"/>
    <property type="project" value="UniProtKB-SubCell"/>
</dbReference>
<organism evidence="9 10">
    <name type="scientific">Hyaloscypha hepaticicola</name>
    <dbReference type="NCBI Taxonomy" id="2082293"/>
    <lineage>
        <taxon>Eukaryota</taxon>
        <taxon>Fungi</taxon>
        <taxon>Dikarya</taxon>
        <taxon>Ascomycota</taxon>
        <taxon>Pezizomycotina</taxon>
        <taxon>Leotiomycetes</taxon>
        <taxon>Helotiales</taxon>
        <taxon>Hyaloscyphaceae</taxon>
        <taxon>Hyaloscypha</taxon>
    </lineage>
</organism>
<gene>
    <name evidence="9" type="ORF">NA56DRAFT_632673</name>
</gene>